<dbReference type="PANTHER" id="PTHR10551">
    <property type="entry name" value="FASCIN"/>
    <property type="match status" value="1"/>
</dbReference>
<dbReference type="InterPro" id="IPR036852">
    <property type="entry name" value="Peptidase_S8/S53_dom_sf"/>
</dbReference>
<evidence type="ECO:0000259" key="2">
    <source>
        <dbReference type="Pfam" id="PF25490"/>
    </source>
</evidence>
<name>A0ABT5F1I0_9BACT</name>
<dbReference type="InterPro" id="IPR008999">
    <property type="entry name" value="Actin-crosslinking"/>
</dbReference>
<dbReference type="SUPFAM" id="SSF52743">
    <property type="entry name" value="Subtilisin-like"/>
    <property type="match status" value="1"/>
</dbReference>
<proteinExistence type="predicted"/>
<dbReference type="EMBL" id="JAQNDO010000001">
    <property type="protein sequence ID" value="MDC0747950.1"/>
    <property type="molecule type" value="Genomic_DNA"/>
</dbReference>
<evidence type="ECO:0000256" key="1">
    <source>
        <dbReference type="SAM" id="MobiDB-lite"/>
    </source>
</evidence>
<protein>
    <recommendedName>
        <fullName evidence="2">DUF7910 domain-containing protein</fullName>
    </recommendedName>
</protein>
<reference evidence="3 4" key="1">
    <citation type="submission" date="2022-11" db="EMBL/GenBank/DDBJ databases">
        <title>Minimal conservation of predation-associated metabolite biosynthetic gene clusters underscores biosynthetic potential of Myxococcota including descriptions for ten novel species: Archangium lansinium sp. nov., Myxococcus landrumus sp. nov., Nannocystis bai.</title>
        <authorList>
            <person name="Ahearne A."/>
            <person name="Stevens C."/>
            <person name="Dowd S."/>
        </authorList>
    </citation>
    <scope>NUCLEOTIDE SEQUENCE [LARGE SCALE GENOMIC DNA]</scope>
    <source>
        <strain evidence="3 4">RJM3</strain>
    </source>
</reference>
<accession>A0ABT5F1I0</accession>
<dbReference type="SUPFAM" id="SSF50405">
    <property type="entry name" value="Actin-crosslinking proteins"/>
    <property type="match status" value="1"/>
</dbReference>
<dbReference type="Gene3D" id="2.80.10.50">
    <property type="match status" value="1"/>
</dbReference>
<sequence>MIAQRRVWRKRALQRPSGRRLDLFAPGSGITSAYHTGDSDTASKNGTSMASPHVDNNGGSLESGDFISLQASNGRYMVAEDGGGSTLEANRTSPGAWETFRIWKIGGSGVIHSGDSIALQSSNGKYVAAENGGGGEVNANRSSIGPWETLKVSFVGW</sequence>
<dbReference type="PANTHER" id="PTHR10551:SF9">
    <property type="entry name" value="FASCIN-2"/>
    <property type="match status" value="1"/>
</dbReference>
<feature type="compositionally biased region" description="Polar residues" evidence="1">
    <location>
        <begin position="34"/>
        <end position="50"/>
    </location>
</feature>
<gene>
    <name evidence="3" type="ORF">POL67_41855</name>
</gene>
<evidence type="ECO:0000313" key="3">
    <source>
        <dbReference type="EMBL" id="MDC0747950.1"/>
    </source>
</evidence>
<feature type="region of interest" description="Disordered" evidence="1">
    <location>
        <begin position="34"/>
        <end position="63"/>
    </location>
</feature>
<dbReference type="Gene3D" id="3.40.50.200">
    <property type="entry name" value="Peptidase S8/S53 domain"/>
    <property type="match status" value="1"/>
</dbReference>
<evidence type="ECO:0000313" key="4">
    <source>
        <dbReference type="Proteomes" id="UP001221411"/>
    </source>
</evidence>
<feature type="domain" description="DUF7910" evidence="2">
    <location>
        <begin position="72"/>
        <end position="106"/>
    </location>
</feature>
<dbReference type="InterPro" id="IPR057232">
    <property type="entry name" value="DUF7910"/>
</dbReference>
<comment type="caution">
    <text evidence="3">The sequence shown here is derived from an EMBL/GenBank/DDBJ whole genome shotgun (WGS) entry which is preliminary data.</text>
</comment>
<dbReference type="CDD" id="cd00257">
    <property type="entry name" value="beta-trefoil_FSCN-like"/>
    <property type="match status" value="1"/>
</dbReference>
<dbReference type="InterPro" id="IPR010431">
    <property type="entry name" value="Fascin"/>
</dbReference>
<keyword evidence="4" id="KW-1185">Reference proteome</keyword>
<dbReference type="Proteomes" id="UP001221411">
    <property type="component" value="Unassembled WGS sequence"/>
</dbReference>
<organism evidence="3 4">
    <name type="scientific">Polyangium mundeleinium</name>
    <dbReference type="NCBI Taxonomy" id="2995306"/>
    <lineage>
        <taxon>Bacteria</taxon>
        <taxon>Pseudomonadati</taxon>
        <taxon>Myxococcota</taxon>
        <taxon>Polyangia</taxon>
        <taxon>Polyangiales</taxon>
        <taxon>Polyangiaceae</taxon>
        <taxon>Polyangium</taxon>
    </lineage>
</organism>
<dbReference type="RefSeq" id="WP_271926684.1">
    <property type="nucleotide sequence ID" value="NZ_JAQNDO010000001.1"/>
</dbReference>
<dbReference type="Pfam" id="PF25490">
    <property type="entry name" value="DUF7910"/>
    <property type="match status" value="1"/>
</dbReference>